<dbReference type="CDD" id="cd07333">
    <property type="entry name" value="M48C_bepA_like"/>
    <property type="match status" value="1"/>
</dbReference>
<dbReference type="Pfam" id="PF01435">
    <property type="entry name" value="Peptidase_M48"/>
    <property type="match status" value="1"/>
</dbReference>
<sequence length="346" mass="38482">MRQCFSFKRFFIGILFFNVFMVSAAQAGIISTKQEIAIGQSAVKQIETQYKLVDDPVLQERVSKIGRRIAAVSDRPNLPYTFKVLDVDEVNAMALPGGFVYINKGLTDCMLTDDELAGIIGHEIGHIVKRHSMAQLEKTLGMAVLMGGLFGGREIGAEMIALNAIAAGYSRSDEREADKLGFEQSVKAGYNPYGSLIGLMKLAELNPDVKSDLFSDHPEAAERIKLMQQYLEKKHIYPTIIEDISTASAQVVDGSWSLPPIKISAEKLTPCYRAYLTAGRLYQIARQPDYSADHYILDTDGSNMSIYYDDNLLITLMPEDALAAGTTLEELTKKYVETLKKWRIDT</sequence>
<comment type="similarity">
    <text evidence="6">Belongs to the peptidase M48 family.</text>
</comment>
<protein>
    <submittedName>
        <fullName evidence="9">Peptidase family M48</fullName>
    </submittedName>
</protein>
<evidence type="ECO:0000256" key="5">
    <source>
        <dbReference type="ARBA" id="ARBA00023049"/>
    </source>
</evidence>
<proteinExistence type="inferred from homology"/>
<dbReference type="PANTHER" id="PTHR22726:SF1">
    <property type="entry name" value="METALLOENDOPEPTIDASE OMA1, MITOCHONDRIAL"/>
    <property type="match status" value="1"/>
</dbReference>
<dbReference type="STRING" id="84035.SAMN05660742_10719"/>
<keyword evidence="5 6" id="KW-0482">Metalloprotease</keyword>
<dbReference type="GO" id="GO:0046872">
    <property type="term" value="F:metal ion binding"/>
    <property type="evidence" value="ECO:0007669"/>
    <property type="project" value="UniProtKB-KW"/>
</dbReference>
<dbReference type="GO" id="GO:0051603">
    <property type="term" value="P:proteolysis involved in protein catabolic process"/>
    <property type="evidence" value="ECO:0007669"/>
    <property type="project" value="TreeGrafter"/>
</dbReference>
<evidence type="ECO:0000313" key="10">
    <source>
        <dbReference type="Proteomes" id="UP000199662"/>
    </source>
</evidence>
<dbReference type="EMBL" id="FNZK01000007">
    <property type="protein sequence ID" value="SEJ40981.1"/>
    <property type="molecule type" value="Genomic_DNA"/>
</dbReference>
<feature type="domain" description="Peptidase M48" evidence="8">
    <location>
        <begin position="59"/>
        <end position="228"/>
    </location>
</feature>
<evidence type="ECO:0000256" key="4">
    <source>
        <dbReference type="ARBA" id="ARBA00022833"/>
    </source>
</evidence>
<accession>A0A1H6YI79</accession>
<keyword evidence="3 6" id="KW-0378">Hydrolase</keyword>
<dbReference type="GO" id="GO:0004222">
    <property type="term" value="F:metalloendopeptidase activity"/>
    <property type="evidence" value="ECO:0007669"/>
    <property type="project" value="InterPro"/>
</dbReference>
<dbReference type="InterPro" id="IPR001915">
    <property type="entry name" value="Peptidase_M48"/>
</dbReference>
<dbReference type="InterPro" id="IPR051156">
    <property type="entry name" value="Mito/Outer_Membr_Metalloprot"/>
</dbReference>
<dbReference type="GO" id="GO:0016020">
    <property type="term" value="C:membrane"/>
    <property type="evidence" value="ECO:0007669"/>
    <property type="project" value="TreeGrafter"/>
</dbReference>
<dbReference type="AlphaFoldDB" id="A0A1H6YI79"/>
<evidence type="ECO:0000256" key="6">
    <source>
        <dbReference type="RuleBase" id="RU003983"/>
    </source>
</evidence>
<evidence type="ECO:0000256" key="3">
    <source>
        <dbReference type="ARBA" id="ARBA00022801"/>
    </source>
</evidence>
<keyword evidence="2" id="KW-0479">Metal-binding</keyword>
<evidence type="ECO:0000313" key="9">
    <source>
        <dbReference type="EMBL" id="SEJ40981.1"/>
    </source>
</evidence>
<feature type="chain" id="PRO_5011457104" evidence="7">
    <location>
        <begin position="28"/>
        <end position="346"/>
    </location>
</feature>
<feature type="signal peptide" evidence="7">
    <location>
        <begin position="1"/>
        <end position="27"/>
    </location>
</feature>
<evidence type="ECO:0000259" key="8">
    <source>
        <dbReference type="Pfam" id="PF01435"/>
    </source>
</evidence>
<dbReference type="Gene3D" id="3.30.2010.10">
    <property type="entry name" value="Metalloproteases ('zincins'), catalytic domain"/>
    <property type="match status" value="1"/>
</dbReference>
<evidence type="ECO:0000256" key="1">
    <source>
        <dbReference type="ARBA" id="ARBA00022670"/>
    </source>
</evidence>
<dbReference type="Proteomes" id="UP000199662">
    <property type="component" value="Unassembled WGS sequence"/>
</dbReference>
<keyword evidence="7" id="KW-0732">Signal</keyword>
<organism evidence="9 10">
    <name type="scientific">Propionispira arboris</name>
    <dbReference type="NCBI Taxonomy" id="84035"/>
    <lineage>
        <taxon>Bacteria</taxon>
        <taxon>Bacillati</taxon>
        <taxon>Bacillota</taxon>
        <taxon>Negativicutes</taxon>
        <taxon>Selenomonadales</taxon>
        <taxon>Selenomonadaceae</taxon>
        <taxon>Propionispira</taxon>
    </lineage>
</organism>
<gene>
    <name evidence="9" type="ORF">SAMN05660742_10719</name>
</gene>
<evidence type="ECO:0000256" key="7">
    <source>
        <dbReference type="SAM" id="SignalP"/>
    </source>
</evidence>
<evidence type="ECO:0000256" key="2">
    <source>
        <dbReference type="ARBA" id="ARBA00022723"/>
    </source>
</evidence>
<keyword evidence="4 6" id="KW-0862">Zinc</keyword>
<comment type="cofactor">
    <cofactor evidence="6">
        <name>Zn(2+)</name>
        <dbReference type="ChEBI" id="CHEBI:29105"/>
    </cofactor>
    <text evidence="6">Binds 1 zinc ion per subunit.</text>
</comment>
<reference evidence="9 10" key="1">
    <citation type="submission" date="2016-10" db="EMBL/GenBank/DDBJ databases">
        <authorList>
            <person name="de Groot N.N."/>
        </authorList>
    </citation>
    <scope>NUCLEOTIDE SEQUENCE [LARGE SCALE GENOMIC DNA]</scope>
    <source>
        <strain evidence="9 10">DSM 2179</strain>
    </source>
</reference>
<dbReference type="PANTHER" id="PTHR22726">
    <property type="entry name" value="METALLOENDOPEPTIDASE OMA1"/>
    <property type="match status" value="1"/>
</dbReference>
<keyword evidence="10" id="KW-1185">Reference proteome</keyword>
<keyword evidence="1 6" id="KW-0645">Protease</keyword>
<name>A0A1H6YI79_9FIRM</name>